<evidence type="ECO:0000313" key="2">
    <source>
        <dbReference type="Proteomes" id="UP000016801"/>
    </source>
</evidence>
<gene>
    <name evidence="1" type="ORF">CPUR_04231</name>
</gene>
<accession>M1WAC7</accession>
<keyword evidence="2" id="KW-1185">Reference proteome</keyword>
<dbReference type="EMBL" id="CAGA01000021">
    <property type="protein sequence ID" value="CCE30383.1"/>
    <property type="molecule type" value="Genomic_DNA"/>
</dbReference>
<protein>
    <submittedName>
        <fullName evidence="1">Uncharacterized protein</fullName>
    </submittedName>
</protein>
<comment type="caution">
    <text evidence="1">The sequence shown here is derived from an EMBL/GenBank/DDBJ whole genome shotgun (WGS) entry which is preliminary data.</text>
</comment>
<sequence>MPTPSAVDPASRMHHYAPHRFTAADRCRQAHRSLTRVSASTKRRGAVIPFAQQAQSGARGAQI</sequence>
<proteinExistence type="predicted"/>
<name>M1WAC7_CLAP2</name>
<organism evidence="1 2">
    <name type="scientific">Claviceps purpurea (strain 20.1)</name>
    <name type="common">Ergot fungus</name>
    <name type="synonym">Sphacelia segetum</name>
    <dbReference type="NCBI Taxonomy" id="1111077"/>
    <lineage>
        <taxon>Eukaryota</taxon>
        <taxon>Fungi</taxon>
        <taxon>Dikarya</taxon>
        <taxon>Ascomycota</taxon>
        <taxon>Pezizomycotina</taxon>
        <taxon>Sordariomycetes</taxon>
        <taxon>Hypocreomycetidae</taxon>
        <taxon>Hypocreales</taxon>
        <taxon>Clavicipitaceae</taxon>
        <taxon>Claviceps</taxon>
    </lineage>
</organism>
<dbReference type="AlphaFoldDB" id="M1WAC7"/>
<dbReference type="Proteomes" id="UP000016801">
    <property type="component" value="Unassembled WGS sequence"/>
</dbReference>
<evidence type="ECO:0000313" key="1">
    <source>
        <dbReference type="EMBL" id="CCE30383.1"/>
    </source>
</evidence>
<dbReference type="HOGENOM" id="CLU_2885593_0_0_1"/>
<dbReference type="VEuPathDB" id="FungiDB:CPUR_04231"/>
<reference evidence="1 2" key="1">
    <citation type="journal article" date="2013" name="PLoS Genet.">
        <title>Plant-symbiotic fungi as chemical engineers: Multi-genome analysis of the Clavicipitaceae reveals dynamics of alkaloid loci.</title>
        <authorList>
            <person name="Schardl C.L."/>
            <person name="Young C.A."/>
            <person name="Hesse U."/>
            <person name="Amyotte S.G."/>
            <person name="Andreeva K."/>
            <person name="Calie P.J."/>
            <person name="Fleetwood D.J."/>
            <person name="Haws D.C."/>
            <person name="Moore N."/>
            <person name="Oeser B."/>
            <person name="Panaccione D.G."/>
            <person name="Schweri K.K."/>
            <person name="Voisey C.R."/>
            <person name="Farman M.L."/>
            <person name="Jaromczyk J.W."/>
            <person name="Roe B.A."/>
            <person name="O'Sullivan D.M."/>
            <person name="Scott B."/>
            <person name="Tudzynski P."/>
            <person name="An Z."/>
            <person name="Arnaoudova E.G."/>
            <person name="Bullock C.T."/>
            <person name="Charlton N.D."/>
            <person name="Chen L."/>
            <person name="Cox M."/>
            <person name="Dinkins R.D."/>
            <person name="Florea S."/>
            <person name="Glenn A.E."/>
            <person name="Gordon A."/>
            <person name="Gueldener U."/>
            <person name="Harris D.R."/>
            <person name="Hollin W."/>
            <person name="Jaromczyk J."/>
            <person name="Johnson R.D."/>
            <person name="Khan A.K."/>
            <person name="Leistner E."/>
            <person name="Leuchtmann A."/>
            <person name="Li C."/>
            <person name="Liu J."/>
            <person name="Liu J."/>
            <person name="Liu M."/>
            <person name="Mace W."/>
            <person name="Machado C."/>
            <person name="Nagabhyru P."/>
            <person name="Pan J."/>
            <person name="Schmid J."/>
            <person name="Sugawara K."/>
            <person name="Steiner U."/>
            <person name="Takach J.E."/>
            <person name="Tanaka E."/>
            <person name="Webb J.S."/>
            <person name="Wilson E.V."/>
            <person name="Wiseman J.L."/>
            <person name="Yoshida R."/>
            <person name="Zeng Z."/>
        </authorList>
    </citation>
    <scope>NUCLEOTIDE SEQUENCE [LARGE SCALE GENOMIC DNA]</scope>
    <source>
        <strain evidence="1 2">20.1</strain>
    </source>
</reference>